<feature type="domain" description="Lipid/polyisoprenoid-binding YceI-like" evidence="2">
    <location>
        <begin position="35"/>
        <end position="188"/>
    </location>
</feature>
<evidence type="ECO:0000256" key="1">
    <source>
        <dbReference type="ARBA" id="ARBA00008812"/>
    </source>
</evidence>
<keyword evidence="4" id="KW-1185">Reference proteome</keyword>
<organism evidence="3 4">
    <name type="scientific">Streptomyces alanosinicus</name>
    <dbReference type="NCBI Taxonomy" id="68171"/>
    <lineage>
        <taxon>Bacteria</taxon>
        <taxon>Bacillati</taxon>
        <taxon>Actinomycetota</taxon>
        <taxon>Actinomycetes</taxon>
        <taxon>Kitasatosporales</taxon>
        <taxon>Streptomycetaceae</taxon>
        <taxon>Streptomyces</taxon>
    </lineage>
</organism>
<dbReference type="Pfam" id="PF04264">
    <property type="entry name" value="YceI"/>
    <property type="match status" value="1"/>
</dbReference>
<dbReference type="EMBL" id="BMVG01000016">
    <property type="protein sequence ID" value="GHE08488.1"/>
    <property type="molecule type" value="Genomic_DNA"/>
</dbReference>
<comment type="caution">
    <text evidence="3">The sequence shown here is derived from an EMBL/GenBank/DDBJ whole genome shotgun (WGS) entry which is preliminary data.</text>
</comment>
<evidence type="ECO:0000313" key="4">
    <source>
        <dbReference type="Proteomes" id="UP000655443"/>
    </source>
</evidence>
<dbReference type="PANTHER" id="PTHR34406">
    <property type="entry name" value="PROTEIN YCEI"/>
    <property type="match status" value="1"/>
</dbReference>
<name>A0A918YMU8_9ACTN</name>
<dbReference type="InterPro" id="IPR036761">
    <property type="entry name" value="TTHA0802/YceI-like_sf"/>
</dbReference>
<proteinExistence type="inferred from homology"/>
<sequence length="190" mass="21050">MRNQPLALPHGMPAAMEWRHGYDRRHRHATPRLGRYTIDAHDSSLSFTSRHLFGLLPVRGAFAIRGGTVDVAEPLSGSRVRAEIDAVSFRTGNAQRDAAVRSAKFLDTDRYPLMLFVSDQLDATAVTGTLTVCGVSRPARLSLVHREVLADAFTVRATTRVDRTEFGVTASRGMAGRHLDLTLEIRCRRV</sequence>
<protein>
    <recommendedName>
        <fullName evidence="2">Lipid/polyisoprenoid-binding YceI-like domain-containing protein</fullName>
    </recommendedName>
</protein>
<comment type="similarity">
    <text evidence="1">Belongs to the UPF0312 family.</text>
</comment>
<gene>
    <name evidence="3" type="ORF">GCM10010339_57230</name>
</gene>
<reference evidence="3" key="1">
    <citation type="journal article" date="2014" name="Int. J. Syst. Evol. Microbiol.">
        <title>Complete genome sequence of Corynebacterium casei LMG S-19264T (=DSM 44701T), isolated from a smear-ripened cheese.</title>
        <authorList>
            <consortium name="US DOE Joint Genome Institute (JGI-PGF)"/>
            <person name="Walter F."/>
            <person name="Albersmeier A."/>
            <person name="Kalinowski J."/>
            <person name="Ruckert C."/>
        </authorList>
    </citation>
    <scope>NUCLEOTIDE SEQUENCE</scope>
    <source>
        <strain evidence="3">JCM 4714</strain>
    </source>
</reference>
<dbReference type="PANTHER" id="PTHR34406:SF1">
    <property type="entry name" value="PROTEIN YCEI"/>
    <property type="match status" value="1"/>
</dbReference>
<accession>A0A918YMU8</accession>
<dbReference type="SMART" id="SM00867">
    <property type="entry name" value="YceI"/>
    <property type="match status" value="1"/>
</dbReference>
<evidence type="ECO:0000259" key="2">
    <source>
        <dbReference type="SMART" id="SM00867"/>
    </source>
</evidence>
<dbReference type="SUPFAM" id="SSF101874">
    <property type="entry name" value="YceI-like"/>
    <property type="match status" value="1"/>
</dbReference>
<evidence type="ECO:0000313" key="3">
    <source>
        <dbReference type="EMBL" id="GHE08488.1"/>
    </source>
</evidence>
<reference evidence="3" key="2">
    <citation type="submission" date="2020-09" db="EMBL/GenBank/DDBJ databases">
        <authorList>
            <person name="Sun Q."/>
            <person name="Ohkuma M."/>
        </authorList>
    </citation>
    <scope>NUCLEOTIDE SEQUENCE</scope>
    <source>
        <strain evidence="3">JCM 4714</strain>
    </source>
</reference>
<dbReference type="InterPro" id="IPR007372">
    <property type="entry name" value="Lipid/polyisoprenoid-bd_YceI"/>
</dbReference>
<dbReference type="Gene3D" id="2.40.128.110">
    <property type="entry name" value="Lipid/polyisoprenoid-binding, YceI-like"/>
    <property type="match status" value="1"/>
</dbReference>
<dbReference type="AlphaFoldDB" id="A0A918YMU8"/>
<dbReference type="Proteomes" id="UP000655443">
    <property type="component" value="Unassembled WGS sequence"/>
</dbReference>